<dbReference type="InterPro" id="IPR036182">
    <property type="entry name" value="PCuAC_sf"/>
</dbReference>
<evidence type="ECO:0000256" key="1">
    <source>
        <dbReference type="SAM" id="SignalP"/>
    </source>
</evidence>
<dbReference type="OrthoDB" id="9796962at2"/>
<dbReference type="GeneID" id="70581662"/>
<dbReference type="Pfam" id="PF04314">
    <property type="entry name" value="PCuAC"/>
    <property type="match status" value="1"/>
</dbReference>
<feature type="signal peptide" evidence="1">
    <location>
        <begin position="1"/>
        <end position="19"/>
    </location>
</feature>
<dbReference type="STRING" id="1123491.SAMN02745782_01413"/>
<keyword evidence="1" id="KW-0732">Signal</keyword>
<evidence type="ECO:0008006" key="4">
    <source>
        <dbReference type="Google" id="ProtNLM"/>
    </source>
</evidence>
<protein>
    <recommendedName>
        <fullName evidence="4">Copper(I)-binding protein</fullName>
    </recommendedName>
</protein>
<evidence type="ECO:0000313" key="3">
    <source>
        <dbReference type="Proteomes" id="UP000190834"/>
    </source>
</evidence>
<dbReference type="SUPFAM" id="SSF110087">
    <property type="entry name" value="DR1885-like metal-binding protein"/>
    <property type="match status" value="1"/>
</dbReference>
<dbReference type="PANTHER" id="PTHR36302:SF1">
    <property type="entry name" value="COPPER CHAPERONE PCU(A)C"/>
    <property type="match status" value="1"/>
</dbReference>
<dbReference type="InterPro" id="IPR007410">
    <property type="entry name" value="LpqE-like"/>
</dbReference>
<keyword evidence="3" id="KW-1185">Reference proteome</keyword>
<accession>A0A1T4NQK4</accession>
<sequence>MKYRLFILITSLFATYTYAHDSLVIKEPYARATPPNAPTSAVFGTLINHSQTDEYIVAASSPSAGKIELHDMIQEGAVMKMRQVDQFTVPAQGTLELKPGSFHIMLFDLQHPFDEGEEITLQLMTQTGQSLLFIAPVKKIITSMPHHHH</sequence>
<feature type="chain" id="PRO_5012933557" description="Copper(I)-binding protein" evidence="1">
    <location>
        <begin position="20"/>
        <end position="149"/>
    </location>
</feature>
<dbReference type="Gene3D" id="2.60.40.1890">
    <property type="entry name" value="PCu(A)C copper chaperone"/>
    <property type="match status" value="1"/>
</dbReference>
<reference evidence="3" key="1">
    <citation type="submission" date="2017-02" db="EMBL/GenBank/DDBJ databases">
        <authorList>
            <person name="Varghese N."/>
            <person name="Submissions S."/>
        </authorList>
    </citation>
    <scope>NUCLEOTIDE SEQUENCE [LARGE SCALE GENOMIC DNA]</scope>
    <source>
        <strain evidence="3">DSM 19608</strain>
    </source>
</reference>
<dbReference type="PANTHER" id="PTHR36302">
    <property type="entry name" value="BLR7088 PROTEIN"/>
    <property type="match status" value="1"/>
</dbReference>
<organism evidence="2 3">
    <name type="scientific">Vibrio cincinnatiensis DSM 19608</name>
    <dbReference type="NCBI Taxonomy" id="1123491"/>
    <lineage>
        <taxon>Bacteria</taxon>
        <taxon>Pseudomonadati</taxon>
        <taxon>Pseudomonadota</taxon>
        <taxon>Gammaproteobacteria</taxon>
        <taxon>Vibrionales</taxon>
        <taxon>Vibrionaceae</taxon>
        <taxon>Vibrio</taxon>
    </lineage>
</organism>
<proteinExistence type="predicted"/>
<name>A0A1T4NQK4_VIBCI</name>
<gene>
    <name evidence="2" type="ORF">SAMN02745782_01413</name>
</gene>
<dbReference type="AlphaFoldDB" id="A0A1T4NQK4"/>
<dbReference type="EMBL" id="FUXB01000006">
    <property type="protein sequence ID" value="SJZ81347.1"/>
    <property type="molecule type" value="Genomic_DNA"/>
</dbReference>
<evidence type="ECO:0000313" key="2">
    <source>
        <dbReference type="EMBL" id="SJZ81347.1"/>
    </source>
</evidence>
<dbReference type="RefSeq" id="WP_078925815.1">
    <property type="nucleotide sequence ID" value="NZ_FUXB01000006.1"/>
</dbReference>
<dbReference type="Proteomes" id="UP000190834">
    <property type="component" value="Unassembled WGS sequence"/>
</dbReference>
<dbReference type="InterPro" id="IPR058248">
    <property type="entry name" value="Lxx211020-like"/>
</dbReference>